<dbReference type="EMBL" id="JALPTH010000010">
    <property type="protein sequence ID" value="MCK8678224.1"/>
    <property type="molecule type" value="Genomic_DNA"/>
</dbReference>
<reference evidence="2 3" key="1">
    <citation type="submission" date="2022-04" db="EMBL/GenBank/DDBJ databases">
        <title>Streptomyces sp. nov. LCR6-01 isolated from Lichen of Dirinaria sp.</title>
        <authorList>
            <person name="Kanchanasin P."/>
            <person name="Tanasupawat S."/>
            <person name="Phongsopitanun W."/>
        </authorList>
    </citation>
    <scope>NUCLEOTIDE SEQUENCE [LARGE SCALE GENOMIC DNA]</scope>
    <source>
        <strain evidence="2 3">LCR6-01</strain>
    </source>
</reference>
<evidence type="ECO:0000313" key="2">
    <source>
        <dbReference type="EMBL" id="MCK8678224.1"/>
    </source>
</evidence>
<feature type="region of interest" description="Disordered" evidence="1">
    <location>
        <begin position="1"/>
        <end position="175"/>
    </location>
</feature>
<feature type="compositionally biased region" description="Basic and acidic residues" evidence="1">
    <location>
        <begin position="150"/>
        <end position="160"/>
    </location>
</feature>
<evidence type="ECO:0000313" key="3">
    <source>
        <dbReference type="Proteomes" id="UP001522868"/>
    </source>
</evidence>
<organism evidence="2 3">
    <name type="scientific">Streptomyces lichenis</name>
    <dbReference type="NCBI Taxonomy" id="2306967"/>
    <lineage>
        <taxon>Bacteria</taxon>
        <taxon>Bacillati</taxon>
        <taxon>Actinomycetota</taxon>
        <taxon>Actinomycetes</taxon>
        <taxon>Kitasatosporales</taxon>
        <taxon>Streptomycetaceae</taxon>
        <taxon>Streptomyces</taxon>
    </lineage>
</organism>
<feature type="compositionally biased region" description="Low complexity" evidence="1">
    <location>
        <begin position="50"/>
        <end position="64"/>
    </location>
</feature>
<dbReference type="Proteomes" id="UP001522868">
    <property type="component" value="Unassembled WGS sequence"/>
</dbReference>
<keyword evidence="3" id="KW-1185">Reference proteome</keyword>
<proteinExistence type="predicted"/>
<comment type="caution">
    <text evidence="2">The sequence shown here is derived from an EMBL/GenBank/DDBJ whole genome shotgun (WGS) entry which is preliminary data.</text>
</comment>
<name>A0ABT0IA70_9ACTN</name>
<gene>
    <name evidence="2" type="ORF">M1O15_12620</name>
</gene>
<sequence>MSTPPPPEQPRRPRPEDFSPGGGTPSLAPDSPAPAQPRTDPFWQQFAFDPGPSAPAASTSRAAPAPQPVQRTGGGGGQPTNWSYFGLTPPSGQFGGPARSAPPAPAHHAPPAPPAAPPAPAPAPAPAPSQAARISLPPFGNLAAAAAAGERNRRARDQQPAHRPGPSQRGAGRGH</sequence>
<evidence type="ECO:0000256" key="1">
    <source>
        <dbReference type="SAM" id="MobiDB-lite"/>
    </source>
</evidence>
<dbReference type="RefSeq" id="WP_248633819.1">
    <property type="nucleotide sequence ID" value="NZ_JALPTH010000010.1"/>
</dbReference>
<accession>A0ABT0IA70</accession>
<feature type="compositionally biased region" description="Pro residues" evidence="1">
    <location>
        <begin position="100"/>
        <end position="127"/>
    </location>
</feature>
<protein>
    <submittedName>
        <fullName evidence="2">Uncharacterized protein</fullName>
    </submittedName>
</protein>